<dbReference type="AlphaFoldDB" id="A0A2H0KF44"/>
<dbReference type="Pfam" id="PF02580">
    <property type="entry name" value="Tyr_Deacylase"/>
    <property type="match status" value="1"/>
</dbReference>
<dbReference type="EC" id="3.1.1.96" evidence="2"/>
<dbReference type="PANTHER" id="PTHR10472:SF5">
    <property type="entry name" value="D-AMINOACYL-TRNA DEACYLASE 1"/>
    <property type="match status" value="1"/>
</dbReference>
<dbReference type="GO" id="GO:0000049">
    <property type="term" value="F:tRNA binding"/>
    <property type="evidence" value="ECO:0007669"/>
    <property type="project" value="UniProtKB-UniRule"/>
</dbReference>
<keyword evidence="2" id="KW-0820">tRNA-binding</keyword>
<dbReference type="InterPro" id="IPR003732">
    <property type="entry name" value="Daa-tRNA_deacyls_DTD"/>
</dbReference>
<dbReference type="GO" id="GO:0106026">
    <property type="term" value="F:Gly-tRNA(Ala) deacylase activity"/>
    <property type="evidence" value="ECO:0007669"/>
    <property type="project" value="UniProtKB-UniRule"/>
</dbReference>
<keyword evidence="2" id="KW-0963">Cytoplasm</keyword>
<evidence type="ECO:0000256" key="1">
    <source>
        <dbReference type="ARBA" id="ARBA00009673"/>
    </source>
</evidence>
<comment type="caution">
    <text evidence="3">The sequence shown here is derived from an EMBL/GenBank/DDBJ whole genome shotgun (WGS) entry which is preliminary data.</text>
</comment>
<dbReference type="GO" id="GO:0019478">
    <property type="term" value="P:D-amino acid catabolic process"/>
    <property type="evidence" value="ECO:0007669"/>
    <property type="project" value="UniProtKB-UniRule"/>
</dbReference>
<dbReference type="Gene3D" id="3.50.80.10">
    <property type="entry name" value="D-tyrosyl-tRNA(Tyr) deacylase"/>
    <property type="match status" value="1"/>
</dbReference>
<dbReference type="FunFam" id="3.50.80.10:FF:000001">
    <property type="entry name" value="D-aminoacyl-tRNA deacylase"/>
    <property type="match status" value="1"/>
</dbReference>
<evidence type="ECO:0000256" key="2">
    <source>
        <dbReference type="HAMAP-Rule" id="MF_00518"/>
    </source>
</evidence>
<evidence type="ECO:0000313" key="3">
    <source>
        <dbReference type="EMBL" id="PIQ69845.1"/>
    </source>
</evidence>
<evidence type="ECO:0000313" key="4">
    <source>
        <dbReference type="Proteomes" id="UP000231371"/>
    </source>
</evidence>
<dbReference type="NCBIfam" id="TIGR00256">
    <property type="entry name" value="D-aminoacyl-tRNA deacylase"/>
    <property type="match status" value="1"/>
</dbReference>
<comment type="domain">
    <text evidence="2">A Gly-cisPro motif from one monomer fits into the active site of the other monomer to allow specific chiral rejection of L-amino acids.</text>
</comment>
<comment type="similarity">
    <text evidence="1 2">Belongs to the DTD family.</text>
</comment>
<dbReference type="Proteomes" id="UP000231371">
    <property type="component" value="Unassembled WGS sequence"/>
</dbReference>
<dbReference type="SUPFAM" id="SSF69500">
    <property type="entry name" value="DTD-like"/>
    <property type="match status" value="1"/>
</dbReference>
<reference evidence="3 4" key="1">
    <citation type="submission" date="2017-09" db="EMBL/GenBank/DDBJ databases">
        <title>Depth-based differentiation of microbial function through sediment-hosted aquifers and enrichment of novel symbionts in the deep terrestrial subsurface.</title>
        <authorList>
            <person name="Probst A.J."/>
            <person name="Ladd B."/>
            <person name="Jarett J.K."/>
            <person name="Geller-Mcgrath D.E."/>
            <person name="Sieber C.M."/>
            <person name="Emerson J.B."/>
            <person name="Anantharaman K."/>
            <person name="Thomas B.C."/>
            <person name="Malmstrom R."/>
            <person name="Stieglmeier M."/>
            <person name="Klingl A."/>
            <person name="Woyke T."/>
            <person name="Ryan C.M."/>
            <person name="Banfield J.F."/>
        </authorList>
    </citation>
    <scope>NUCLEOTIDE SEQUENCE [LARGE SCALE GENOMIC DNA]</scope>
    <source>
        <strain evidence="3">CG11_big_fil_rev_8_21_14_0_20_40_12</strain>
    </source>
</reference>
<comment type="subunit">
    <text evidence="2">Homodimer.</text>
</comment>
<comment type="function">
    <text evidence="2">An aminoacyl-tRNA editing enzyme that deacylates mischarged D-aminoacyl-tRNAs. Also deacylates mischarged glycyl-tRNA(Ala), protecting cells against glycine mischarging by AlaRS. Acts via tRNA-based rather than protein-based catalysis; rejects L-amino acids rather than detecting D-amino acids in the active site. By recycling D-aminoacyl-tRNA to D-amino acids and free tRNA molecules, this enzyme counteracts the toxicity associated with the formation of D-aminoacyl-tRNA entities in vivo and helps enforce protein L-homochirality.</text>
</comment>
<dbReference type="InterPro" id="IPR023509">
    <property type="entry name" value="DTD-like_sf"/>
</dbReference>
<dbReference type="GO" id="GO:0043908">
    <property type="term" value="F:Ser(Gly)-tRNA(Ala) hydrolase activity"/>
    <property type="evidence" value="ECO:0007669"/>
    <property type="project" value="UniProtKB-UniRule"/>
</dbReference>
<dbReference type="HAMAP" id="MF_00518">
    <property type="entry name" value="Deacylase_Dtd"/>
    <property type="match status" value="1"/>
</dbReference>
<feature type="short sequence motif" description="Gly-cisPro motif, important for rejection of L-amino acids" evidence="2">
    <location>
        <begin position="136"/>
        <end position="137"/>
    </location>
</feature>
<sequence>MKVVLQRVTQAKVNVNKKIVGEIGLGLVLLVGIEDGDRARVREIAKKILNLRIFNDQNSKMNLSVLDIKGEILVVPQFTLLADTKQGNRPYYGNAAGPEIAKPIFDKFVDELKKSKLKVETGIFGAKMQVTLLNDGPVTIWLEF</sequence>
<dbReference type="EMBL" id="PCVI01000059">
    <property type="protein sequence ID" value="PIQ69845.1"/>
    <property type="molecule type" value="Genomic_DNA"/>
</dbReference>
<dbReference type="GO" id="GO:0051500">
    <property type="term" value="F:D-tyrosyl-tRNA(Tyr) deacylase activity"/>
    <property type="evidence" value="ECO:0007669"/>
    <property type="project" value="TreeGrafter"/>
</dbReference>
<protein>
    <recommendedName>
        <fullName evidence="2">D-aminoacyl-tRNA deacylase</fullName>
        <shortName evidence="2">DTD</shortName>
        <ecNumber evidence="2">3.1.1.96</ecNumber>
    </recommendedName>
    <alternativeName>
        <fullName evidence="2">Gly-tRNA(Ala) deacylase</fullName>
        <ecNumber evidence="2">3.1.1.-</ecNumber>
    </alternativeName>
</protein>
<accession>A0A2H0KF44</accession>
<keyword evidence="2" id="KW-0694">RNA-binding</keyword>
<keyword evidence="2" id="KW-0378">Hydrolase</keyword>
<name>A0A2H0KF44_9BACT</name>
<comment type="catalytic activity">
    <reaction evidence="2">
        <text>a D-aminoacyl-tRNA + H2O = a tRNA + a D-alpha-amino acid + H(+)</text>
        <dbReference type="Rhea" id="RHEA:13953"/>
        <dbReference type="Rhea" id="RHEA-COMP:10123"/>
        <dbReference type="Rhea" id="RHEA-COMP:10124"/>
        <dbReference type="ChEBI" id="CHEBI:15377"/>
        <dbReference type="ChEBI" id="CHEBI:15378"/>
        <dbReference type="ChEBI" id="CHEBI:59871"/>
        <dbReference type="ChEBI" id="CHEBI:78442"/>
        <dbReference type="ChEBI" id="CHEBI:79333"/>
        <dbReference type="EC" id="3.1.1.96"/>
    </reaction>
</comment>
<comment type="catalytic activity">
    <reaction evidence="2">
        <text>glycyl-tRNA(Ala) + H2O = tRNA(Ala) + glycine + H(+)</text>
        <dbReference type="Rhea" id="RHEA:53744"/>
        <dbReference type="Rhea" id="RHEA-COMP:9657"/>
        <dbReference type="Rhea" id="RHEA-COMP:13640"/>
        <dbReference type="ChEBI" id="CHEBI:15377"/>
        <dbReference type="ChEBI" id="CHEBI:15378"/>
        <dbReference type="ChEBI" id="CHEBI:57305"/>
        <dbReference type="ChEBI" id="CHEBI:78442"/>
        <dbReference type="ChEBI" id="CHEBI:78522"/>
    </reaction>
</comment>
<dbReference type="GO" id="GO:0005737">
    <property type="term" value="C:cytoplasm"/>
    <property type="evidence" value="ECO:0007669"/>
    <property type="project" value="UniProtKB-SubCell"/>
</dbReference>
<proteinExistence type="inferred from homology"/>
<comment type="subcellular location">
    <subcellularLocation>
        <location evidence="2">Cytoplasm</location>
    </subcellularLocation>
</comment>
<gene>
    <name evidence="2" type="primary">dtd</name>
    <name evidence="3" type="ORF">COV89_03690</name>
</gene>
<dbReference type="EC" id="3.1.1.-" evidence="2"/>
<dbReference type="PANTHER" id="PTHR10472">
    <property type="entry name" value="D-TYROSYL-TRNA TYR DEACYLASE"/>
    <property type="match status" value="1"/>
</dbReference>
<organism evidence="3 4">
    <name type="scientific">Candidatus Shapirobacteria bacterium CG11_big_fil_rev_8_21_14_0_20_40_12</name>
    <dbReference type="NCBI Taxonomy" id="1974889"/>
    <lineage>
        <taxon>Bacteria</taxon>
        <taxon>Candidatus Shapironibacteriota</taxon>
    </lineage>
</organism>